<dbReference type="GO" id="GO:0006363">
    <property type="term" value="P:termination of RNA polymerase I transcription"/>
    <property type="evidence" value="ECO:0007669"/>
    <property type="project" value="TreeGrafter"/>
</dbReference>
<dbReference type="PIRSF" id="PIRSF005586">
    <property type="entry name" value="RNApol_RpoM"/>
    <property type="match status" value="1"/>
</dbReference>
<keyword evidence="2 8" id="KW-0240">DNA-directed RNA polymerase</keyword>
<dbReference type="Pfam" id="PF01096">
    <property type="entry name" value="Zn_ribbon_TFIIS"/>
    <property type="match status" value="1"/>
</dbReference>
<evidence type="ECO:0000259" key="11">
    <source>
        <dbReference type="PROSITE" id="PS51133"/>
    </source>
</evidence>
<protein>
    <recommendedName>
        <fullName evidence="8">DNA-directed RNA polymerase subunit</fullName>
    </recommendedName>
</protein>
<dbReference type="Gene3D" id="2.20.25.10">
    <property type="match status" value="1"/>
</dbReference>
<dbReference type="SUPFAM" id="SSF57783">
    <property type="entry name" value="Zinc beta-ribbon"/>
    <property type="match status" value="1"/>
</dbReference>
<evidence type="ECO:0000256" key="4">
    <source>
        <dbReference type="ARBA" id="ARBA00022771"/>
    </source>
</evidence>
<comment type="similarity">
    <text evidence="8">Belongs to the archaeal rpoM/eukaryotic RPA12/RPB9/RPC11 RNA polymerase family.</text>
</comment>
<comment type="function">
    <text evidence="7">Core component of RNA polymerase I (Pol I), a DNA-dependent RNA polymerase which synthesizes ribosomal RNA precursors using the four ribonucleoside triphosphates as substrates. Can mediate Pol I proofreading of the nascent RNA transcript. Anchors into the Pol I active site to monitor transcription fidelity and cleave mis-incorporated 5'-ribonucleotides.</text>
</comment>
<keyword evidence="6 8" id="KW-0539">Nucleus</keyword>
<dbReference type="InterPro" id="IPR001222">
    <property type="entry name" value="Znf_TFIIS"/>
</dbReference>
<keyword evidence="4 10" id="KW-0863">Zinc-finger</keyword>
<evidence type="ECO:0000256" key="7">
    <source>
        <dbReference type="ARBA" id="ARBA00044497"/>
    </source>
</evidence>
<dbReference type="SMART" id="SM00440">
    <property type="entry name" value="ZnF_C2C2"/>
    <property type="match status" value="1"/>
</dbReference>
<evidence type="ECO:0000256" key="10">
    <source>
        <dbReference type="PIRSR" id="PIRSR005586-2"/>
    </source>
</evidence>
<comment type="subcellular location">
    <subcellularLocation>
        <location evidence="1">Nucleus</location>
        <location evidence="1">Nucleolus</location>
    </subcellularLocation>
</comment>
<keyword evidence="8" id="KW-0804">Transcription</keyword>
<evidence type="ECO:0000256" key="5">
    <source>
        <dbReference type="ARBA" id="ARBA00022833"/>
    </source>
</evidence>
<evidence type="ECO:0000256" key="6">
    <source>
        <dbReference type="ARBA" id="ARBA00023242"/>
    </source>
</evidence>
<dbReference type="PANTHER" id="PTHR11239">
    <property type="entry name" value="DNA-DIRECTED RNA POLYMERASE"/>
    <property type="match status" value="1"/>
</dbReference>
<evidence type="ECO:0000313" key="13">
    <source>
        <dbReference type="WBParaSite" id="PTRK_0001135000.1"/>
    </source>
</evidence>
<reference evidence="13" key="1">
    <citation type="submission" date="2017-02" db="UniProtKB">
        <authorList>
            <consortium name="WormBaseParasite"/>
        </authorList>
    </citation>
    <scope>IDENTIFICATION</scope>
</reference>
<feature type="binding site" evidence="9">
    <location>
        <position position="111"/>
    </location>
    <ligand>
        <name>Zn(2+)</name>
        <dbReference type="ChEBI" id="CHEBI:29105"/>
        <label>2</label>
    </ligand>
</feature>
<organism evidence="12 13">
    <name type="scientific">Parastrongyloides trichosuri</name>
    <name type="common">Possum-specific nematode worm</name>
    <dbReference type="NCBI Taxonomy" id="131310"/>
    <lineage>
        <taxon>Eukaryota</taxon>
        <taxon>Metazoa</taxon>
        <taxon>Ecdysozoa</taxon>
        <taxon>Nematoda</taxon>
        <taxon>Chromadorea</taxon>
        <taxon>Rhabditida</taxon>
        <taxon>Tylenchina</taxon>
        <taxon>Panagrolaimomorpha</taxon>
        <taxon>Strongyloidoidea</taxon>
        <taxon>Strongyloididae</taxon>
        <taxon>Parastrongyloides</taxon>
    </lineage>
</organism>
<dbReference type="PROSITE" id="PS51133">
    <property type="entry name" value="ZF_TFIIS_2"/>
    <property type="match status" value="1"/>
</dbReference>
<feature type="binding site" evidence="9">
    <location>
        <position position="80"/>
    </location>
    <ligand>
        <name>Zn(2+)</name>
        <dbReference type="ChEBI" id="CHEBI:29105"/>
        <label>2</label>
    </ligand>
</feature>
<feature type="binding site" evidence="9">
    <location>
        <position position="15"/>
    </location>
    <ligand>
        <name>Zn(2+)</name>
        <dbReference type="ChEBI" id="CHEBI:29105"/>
        <label>1</label>
    </ligand>
</feature>
<proteinExistence type="inferred from homology"/>
<dbReference type="PANTHER" id="PTHR11239:SF14">
    <property type="entry name" value="DNA-DIRECTED RNA POLYMERASE I SUBUNIT RPA12"/>
    <property type="match status" value="1"/>
</dbReference>
<evidence type="ECO:0000256" key="2">
    <source>
        <dbReference type="ARBA" id="ARBA00022478"/>
    </source>
</evidence>
<sequence length="119" mass="13460">MSSIFNRDQNFCGRCQTLLIYPSTAPCKITCPQCLTSWKFNAIEELKTTSTTTRYVKTIADVEADTNEKGDGDAIVQHICPRCEYNEASYTTLQTRSADEGATIFYTCCQCKYKCIEYS</sequence>
<dbReference type="InterPro" id="IPR034004">
    <property type="entry name" value="Zn_ribbon_RPA12_C"/>
</dbReference>
<evidence type="ECO:0000313" key="12">
    <source>
        <dbReference type="Proteomes" id="UP000038045"/>
    </source>
</evidence>
<evidence type="ECO:0000256" key="1">
    <source>
        <dbReference type="ARBA" id="ARBA00004604"/>
    </source>
</evidence>
<feature type="binding site" evidence="9">
    <location>
        <position position="31"/>
    </location>
    <ligand>
        <name>Zn(2+)</name>
        <dbReference type="ChEBI" id="CHEBI:29105"/>
        <label>1</label>
    </ligand>
</feature>
<evidence type="ECO:0000256" key="8">
    <source>
        <dbReference type="PIRNR" id="PIRNR005586"/>
    </source>
</evidence>
<keyword evidence="3 9" id="KW-0479">Metal-binding</keyword>
<feature type="domain" description="TFIIS-type" evidence="11">
    <location>
        <begin position="76"/>
        <end position="116"/>
    </location>
</feature>
<evidence type="ECO:0000256" key="9">
    <source>
        <dbReference type="PIRSR" id="PIRSR005586-1"/>
    </source>
</evidence>
<feature type="binding site" evidence="9">
    <location>
        <position position="34"/>
    </location>
    <ligand>
        <name>Zn(2+)</name>
        <dbReference type="ChEBI" id="CHEBI:29105"/>
        <label>1</label>
    </ligand>
</feature>
<feature type="binding site" evidence="9">
    <location>
        <position position="12"/>
    </location>
    <ligand>
        <name>Zn(2+)</name>
        <dbReference type="ChEBI" id="CHEBI:29105"/>
        <label>1</label>
    </ligand>
</feature>
<dbReference type="Proteomes" id="UP000038045">
    <property type="component" value="Unplaced"/>
</dbReference>
<feature type="binding site" evidence="9">
    <location>
        <position position="83"/>
    </location>
    <ligand>
        <name>Zn(2+)</name>
        <dbReference type="ChEBI" id="CHEBI:29105"/>
        <label>2</label>
    </ligand>
</feature>
<dbReference type="InterPro" id="IPR012164">
    <property type="entry name" value="Rpa12/Rpb9/Rpc10/TFS"/>
</dbReference>
<accession>A0A0N4ZS69</accession>
<dbReference type="GO" id="GO:0008270">
    <property type="term" value="F:zinc ion binding"/>
    <property type="evidence" value="ECO:0007669"/>
    <property type="project" value="UniProtKB-KW"/>
</dbReference>
<dbReference type="GO" id="GO:0005736">
    <property type="term" value="C:RNA polymerase I complex"/>
    <property type="evidence" value="ECO:0007669"/>
    <property type="project" value="TreeGrafter"/>
</dbReference>
<keyword evidence="12" id="KW-1185">Reference proteome</keyword>
<keyword evidence="5 9" id="KW-0862">Zinc</keyword>
<dbReference type="CDD" id="cd10507">
    <property type="entry name" value="Zn-ribbon_RPA12"/>
    <property type="match status" value="1"/>
</dbReference>
<evidence type="ECO:0000256" key="3">
    <source>
        <dbReference type="ARBA" id="ARBA00022723"/>
    </source>
</evidence>
<dbReference type="WBParaSite" id="PTRK_0001135000.1">
    <property type="protein sequence ID" value="PTRK_0001135000.1"/>
    <property type="gene ID" value="PTRK_0001135000"/>
</dbReference>
<dbReference type="STRING" id="131310.A0A0N4ZS69"/>
<dbReference type="AlphaFoldDB" id="A0A0N4ZS69"/>
<comment type="function">
    <text evidence="8">DNA-dependent RNA polymerase catalyzes the transcription of DNA into RNA using the four ribonucleoside triphosphates as substrates.</text>
</comment>
<feature type="zinc finger region" description="C4-type" evidence="10">
    <location>
        <begin position="12"/>
        <end position="34"/>
    </location>
</feature>
<dbReference type="GO" id="GO:0003676">
    <property type="term" value="F:nucleic acid binding"/>
    <property type="evidence" value="ECO:0007669"/>
    <property type="project" value="InterPro"/>
</dbReference>
<dbReference type="GO" id="GO:0003899">
    <property type="term" value="F:DNA-directed RNA polymerase activity"/>
    <property type="evidence" value="ECO:0007669"/>
    <property type="project" value="InterPro"/>
</dbReference>
<feature type="binding site" evidence="9">
    <location>
        <position position="108"/>
    </location>
    <ligand>
        <name>Zn(2+)</name>
        <dbReference type="ChEBI" id="CHEBI:29105"/>
        <label>2</label>
    </ligand>
</feature>
<name>A0A0N4ZS69_PARTI</name>